<comment type="similarity">
    <text evidence="1">Belongs to the AB hydrolase superfamily.</text>
</comment>
<reference evidence="3 4" key="1">
    <citation type="submission" date="2017-04" db="EMBL/GenBank/DDBJ databases">
        <authorList>
            <person name="Afonso C.L."/>
            <person name="Miller P.J."/>
            <person name="Scott M.A."/>
            <person name="Spackman E."/>
            <person name="Goraichik I."/>
            <person name="Dimitrov K.M."/>
            <person name="Suarez D.L."/>
            <person name="Swayne D.E."/>
        </authorList>
    </citation>
    <scope>NUCLEOTIDE SEQUENCE [LARGE SCALE GENOMIC DNA]</scope>
    <source>
        <strain evidence="4">XA(T)</strain>
    </source>
</reference>
<sequence length="569" mass="59874">MSLLAVEETRDVRIPSASGTLSADVIRPADVAAVPTLLTVLPYRKDLDLFWHDLMRWFAARGYACVLVDLSGTGRSDGVAAPKMSPEEARDSSAALDWIVAQPWSDGGVGMWGMSSGGFTTLRAAEVGHPALRAVIPMLSPLRPDADAGDPELSRRAIDVSRIRVPALCIGGWRDLYARSMVELYERLDVPKRLIMGPWFHRGPRLEEGLPEIALEWWDHWLLGGPALSGSPVQCAILGGGWGGFDAWPPPRASRLRLAAVGGAAGDAGALARGETVVSASVSHVVPSNATVGAQSGSWGMPSAGEVPPADQTVDDRHCLRLDSAGVGRDAVLAGAAAVEFEVAADGPLPARIVARLCRVRDDGVSELITTGTCLPTRAGRQVLRLRPTLVALAATDRLRLALGDADFPRLVPLPSVRSHRLSNLSVEIPILDPATLDPVDPFPSPEASGAPLRADAAGPRWRVDRAPDDDLVSVRFAGGGSYALADGTCVGTTSDVRATVSASRPHESELVAVVGGTLEHPSGSTAAVEVTLSARQTRFEAEAVLTVDGEVAMSATWSEPLRPEGVSA</sequence>
<dbReference type="SUPFAM" id="SSF53474">
    <property type="entry name" value="alpha/beta-Hydrolases"/>
    <property type="match status" value="1"/>
</dbReference>
<dbReference type="InterPro" id="IPR000383">
    <property type="entry name" value="Xaa-Pro-like_dom"/>
</dbReference>
<dbReference type="EMBL" id="CP020715">
    <property type="protein sequence ID" value="ARJ06323.1"/>
    <property type="molecule type" value="Genomic_DNA"/>
</dbReference>
<protein>
    <submittedName>
        <fullName evidence="3">Uncharacterized protein</fullName>
    </submittedName>
</protein>
<dbReference type="Proteomes" id="UP000192775">
    <property type="component" value="Chromosome"/>
</dbReference>
<accession>A0A1X9LMB1</accession>
<gene>
    <name evidence="3" type="ORF">B5808_14695</name>
</gene>
<dbReference type="GO" id="GO:0008239">
    <property type="term" value="F:dipeptidyl-peptidase activity"/>
    <property type="evidence" value="ECO:0007669"/>
    <property type="project" value="InterPro"/>
</dbReference>
<evidence type="ECO:0000256" key="2">
    <source>
        <dbReference type="ARBA" id="ARBA00022801"/>
    </source>
</evidence>
<dbReference type="InterPro" id="IPR029058">
    <property type="entry name" value="AB_hydrolase_fold"/>
</dbReference>
<dbReference type="KEGG" id="cphy:B5808_14695"/>
<dbReference type="InterPro" id="IPR005674">
    <property type="entry name" value="CocE/Ser_esterase"/>
</dbReference>
<dbReference type="InterPro" id="IPR013736">
    <property type="entry name" value="Xaa-Pro_dipept_C"/>
</dbReference>
<proteinExistence type="inferred from homology"/>
<dbReference type="PANTHER" id="PTHR22946">
    <property type="entry name" value="DIENELACTONE HYDROLASE DOMAIN-CONTAINING PROTEIN-RELATED"/>
    <property type="match status" value="1"/>
</dbReference>
<dbReference type="NCBIfam" id="TIGR00976">
    <property type="entry name" value="CocE_NonD"/>
    <property type="match status" value="1"/>
</dbReference>
<dbReference type="Gene3D" id="3.40.50.1820">
    <property type="entry name" value="alpha/beta hydrolase"/>
    <property type="match status" value="1"/>
</dbReference>
<dbReference type="Gene3D" id="2.60.120.260">
    <property type="entry name" value="Galactose-binding domain-like"/>
    <property type="match status" value="1"/>
</dbReference>
<dbReference type="InterPro" id="IPR050261">
    <property type="entry name" value="FrsA_esterase"/>
</dbReference>
<dbReference type="AlphaFoldDB" id="A0A1X9LMB1"/>
<keyword evidence="4" id="KW-1185">Reference proteome</keyword>
<dbReference type="RefSeq" id="WP_085020461.1">
    <property type="nucleotide sequence ID" value="NZ_BMHD01000001.1"/>
</dbReference>
<dbReference type="PANTHER" id="PTHR22946:SF9">
    <property type="entry name" value="POLYKETIDE TRANSFERASE AF380"/>
    <property type="match status" value="1"/>
</dbReference>
<dbReference type="SUPFAM" id="SSF49785">
    <property type="entry name" value="Galactose-binding domain-like"/>
    <property type="match status" value="1"/>
</dbReference>
<evidence type="ECO:0000313" key="3">
    <source>
        <dbReference type="EMBL" id="ARJ06323.1"/>
    </source>
</evidence>
<keyword evidence="2" id="KW-0378">Hydrolase</keyword>
<dbReference type="InterPro" id="IPR008979">
    <property type="entry name" value="Galactose-bd-like_sf"/>
</dbReference>
<dbReference type="GO" id="GO:0052689">
    <property type="term" value="F:carboxylic ester hydrolase activity"/>
    <property type="evidence" value="ECO:0007669"/>
    <property type="project" value="UniProtKB-ARBA"/>
</dbReference>
<name>A0A1X9LMB1_9MICO</name>
<organism evidence="3 4">
    <name type="scientific">Cnuibacter physcomitrellae</name>
    <dbReference type="NCBI Taxonomy" id="1619308"/>
    <lineage>
        <taxon>Bacteria</taxon>
        <taxon>Bacillati</taxon>
        <taxon>Actinomycetota</taxon>
        <taxon>Actinomycetes</taxon>
        <taxon>Micrococcales</taxon>
        <taxon>Microbacteriaceae</taxon>
        <taxon>Cnuibacter</taxon>
    </lineage>
</organism>
<evidence type="ECO:0000256" key="1">
    <source>
        <dbReference type="ARBA" id="ARBA00008645"/>
    </source>
</evidence>
<dbReference type="Pfam" id="PF02129">
    <property type="entry name" value="Peptidase_S15"/>
    <property type="match status" value="2"/>
</dbReference>
<evidence type="ECO:0000313" key="4">
    <source>
        <dbReference type="Proteomes" id="UP000192775"/>
    </source>
</evidence>
<dbReference type="SMART" id="SM00939">
    <property type="entry name" value="PepX_C"/>
    <property type="match status" value="1"/>
</dbReference>
<dbReference type="STRING" id="1619308.B5808_14695"/>